<reference evidence="1" key="1">
    <citation type="submission" date="2021-08" db="EMBL/GenBank/DDBJ databases">
        <authorList>
            <person name="Zhang H."/>
            <person name="Xu M."/>
            <person name="Yu Z."/>
            <person name="Yang L."/>
            <person name="Cai Y."/>
        </authorList>
    </citation>
    <scope>NUCLEOTIDE SEQUENCE</scope>
    <source>
        <strain evidence="1">CHL1</strain>
    </source>
</reference>
<dbReference type="KEGG" id="cmet:K6K41_22675"/>
<dbReference type="InterPro" id="IPR008912">
    <property type="entry name" value="Uncharacterised_CoxE"/>
</dbReference>
<dbReference type="Pfam" id="PF05762">
    <property type="entry name" value="VWA_CoxE"/>
    <property type="match status" value="1"/>
</dbReference>
<evidence type="ECO:0000313" key="1">
    <source>
        <dbReference type="EMBL" id="QZN99486.1"/>
    </source>
</evidence>
<keyword evidence="2" id="KW-1185">Reference proteome</keyword>
<gene>
    <name evidence="1" type="ORF">K6K41_22675</name>
</gene>
<organism evidence="1 2">
    <name type="scientific">Chenggangzhangella methanolivorans</name>
    <dbReference type="NCBI Taxonomy" id="1437009"/>
    <lineage>
        <taxon>Bacteria</taxon>
        <taxon>Pseudomonadati</taxon>
        <taxon>Pseudomonadota</taxon>
        <taxon>Alphaproteobacteria</taxon>
        <taxon>Hyphomicrobiales</taxon>
        <taxon>Methylopilaceae</taxon>
        <taxon>Chenggangzhangella</taxon>
    </lineage>
</organism>
<dbReference type="AlphaFoldDB" id="A0A9E6R8K6"/>
<dbReference type="Proteomes" id="UP000825701">
    <property type="component" value="Chromosome"/>
</dbReference>
<name>A0A9E6R8K6_9HYPH</name>
<dbReference type="RefSeq" id="WP_261402566.1">
    <property type="nucleotide sequence ID" value="NZ_CP081869.1"/>
</dbReference>
<dbReference type="EMBL" id="CP081869">
    <property type="protein sequence ID" value="QZN99486.1"/>
    <property type="molecule type" value="Genomic_DNA"/>
</dbReference>
<accession>A0A9E6R8K6</accession>
<proteinExistence type="predicted"/>
<protein>
    <submittedName>
        <fullName evidence="1">VWA domain-containing protein</fullName>
    </submittedName>
</protein>
<sequence length="392" mass="44489">MFLRFFDALRSAGVPVSLREHLAFLDALGRGLGAADIDGLHALARTCLVKDERFFDRFDRAFGEVFRGVERLEDALSSADIPPEWLARGLGRSLSQAERDAIEAMGGLDKLMETLKHRLEEQKGRHEGGNKWIGTGGTSPFGAYGYNPEGIRIGQDGNRNFRAVKVWDKREFKDLDDTAEIGTRAIKIALRRLRRFARSGAPDELDLDATVEGTARQGWLDVHMRPERRNGAKVLLLLDVGGSMDWHVRVCEELFSAARVEFRRLEHFYFHNCVYEHLWKDNRRRRAELTPTFDVLRGLSPDWRVVIVGDASMSPYEIMVPGGSVEHMNEEAGQVWITRLVDRFPKLAWINPLPEAQWDWTASVGMVRDLVGGRMHPLTLEGLEAAMRQLAR</sequence>
<evidence type="ECO:0000313" key="2">
    <source>
        <dbReference type="Proteomes" id="UP000825701"/>
    </source>
</evidence>
<dbReference type="PANTHER" id="PTHR39338:SF7">
    <property type="entry name" value="BLL6692 PROTEIN"/>
    <property type="match status" value="1"/>
</dbReference>
<dbReference type="PANTHER" id="PTHR39338">
    <property type="entry name" value="BLL5662 PROTEIN-RELATED"/>
    <property type="match status" value="1"/>
</dbReference>